<feature type="domain" description="Glyoxalase-like" evidence="1">
    <location>
        <begin position="6"/>
        <end position="193"/>
    </location>
</feature>
<dbReference type="InterPro" id="IPR029068">
    <property type="entry name" value="Glyas_Bleomycin-R_OHBP_Dase"/>
</dbReference>
<dbReference type="OrthoDB" id="3252514at2"/>
<dbReference type="InterPro" id="IPR025870">
    <property type="entry name" value="Glyoxalase-like_dom"/>
</dbReference>
<dbReference type="RefSeq" id="WP_119793281.1">
    <property type="nucleotide sequence ID" value="NZ_QYZD01000007.1"/>
</dbReference>
<dbReference type="EMBL" id="QYZD01000007">
    <property type="protein sequence ID" value="RJG24262.1"/>
    <property type="molecule type" value="Genomic_DNA"/>
</dbReference>
<proteinExistence type="predicted"/>
<protein>
    <recommendedName>
        <fullName evidence="1">Glyoxalase-like domain-containing protein</fullName>
    </recommendedName>
</protein>
<dbReference type="AlphaFoldDB" id="A0A3A3GN07"/>
<dbReference type="Pfam" id="PF13468">
    <property type="entry name" value="Glyoxalase_3"/>
    <property type="match status" value="1"/>
</dbReference>
<organism evidence="2 3">
    <name type="scientific">Paenibacillus thiaminolyticus</name>
    <name type="common">Bacillus thiaminolyticus</name>
    <dbReference type="NCBI Taxonomy" id="49283"/>
    <lineage>
        <taxon>Bacteria</taxon>
        <taxon>Bacillati</taxon>
        <taxon>Bacillota</taxon>
        <taxon>Bacilli</taxon>
        <taxon>Bacillales</taxon>
        <taxon>Paenibacillaceae</taxon>
        <taxon>Paenibacillus</taxon>
    </lineage>
</organism>
<gene>
    <name evidence="2" type="ORF">DQX05_10370</name>
</gene>
<evidence type="ECO:0000313" key="3">
    <source>
        <dbReference type="Proteomes" id="UP000266177"/>
    </source>
</evidence>
<comment type="caution">
    <text evidence="2">The sequence shown here is derived from an EMBL/GenBank/DDBJ whole genome shotgun (WGS) entry which is preliminary data.</text>
</comment>
<name>A0A3A3GN07_PANTH</name>
<evidence type="ECO:0000259" key="1">
    <source>
        <dbReference type="Pfam" id="PF13468"/>
    </source>
</evidence>
<accession>A0A3A3GN07</accession>
<sequence>MLKCSHILCKVNNISDVVRDYEAEGFSIQWGSSPERALNALLWFEKGPFIEFFQIPKPLTFLIPPLGLIYGRAAGKRWAYWSKCSEGWCDVAMEPEERTSEASHGPGTDRIRDLEAVKSAVNQAGISTSRMIHGGRTRPDGLKVKYSLFAPEPIGLPFVVSAYDPPQRPERIEHPNGASGVESVKMGVPDDRLHSFQFLAKEDKWLKAVSSPRTGVLEVCLSGLTKTLDPSRLHGAVFTTAKETFHS</sequence>
<reference evidence="2 3" key="1">
    <citation type="submission" date="2018-09" db="EMBL/GenBank/DDBJ databases">
        <title>Paenibacillus SK2017-BO5.</title>
        <authorList>
            <person name="Piskunova J.V."/>
            <person name="Dubiley S.A."/>
            <person name="Severinov K.V."/>
        </authorList>
    </citation>
    <scope>NUCLEOTIDE SEQUENCE [LARGE SCALE GENOMIC DNA]</scope>
    <source>
        <strain evidence="2 3">BO5</strain>
    </source>
</reference>
<evidence type="ECO:0000313" key="2">
    <source>
        <dbReference type="EMBL" id="RJG24262.1"/>
    </source>
</evidence>
<dbReference type="Proteomes" id="UP000266177">
    <property type="component" value="Unassembled WGS sequence"/>
</dbReference>
<dbReference type="Gene3D" id="3.10.180.10">
    <property type="entry name" value="2,3-Dihydroxybiphenyl 1,2-Dioxygenase, domain 1"/>
    <property type="match status" value="1"/>
</dbReference>